<gene>
    <name evidence="1" type="ORF">DSO57_1007466</name>
</gene>
<keyword evidence="2" id="KW-1185">Reference proteome</keyword>
<accession>A0ACC2SWC9</accession>
<name>A0ACC2SWC9_9FUNG</name>
<organism evidence="1 2">
    <name type="scientific">Entomophthora muscae</name>
    <dbReference type="NCBI Taxonomy" id="34485"/>
    <lineage>
        <taxon>Eukaryota</taxon>
        <taxon>Fungi</taxon>
        <taxon>Fungi incertae sedis</taxon>
        <taxon>Zoopagomycota</taxon>
        <taxon>Entomophthoromycotina</taxon>
        <taxon>Entomophthoromycetes</taxon>
        <taxon>Entomophthorales</taxon>
        <taxon>Entomophthoraceae</taxon>
        <taxon>Entomophthora</taxon>
    </lineage>
</organism>
<dbReference type="Proteomes" id="UP001165960">
    <property type="component" value="Unassembled WGS sequence"/>
</dbReference>
<protein>
    <submittedName>
        <fullName evidence="1">Uncharacterized protein</fullName>
    </submittedName>
</protein>
<dbReference type="EMBL" id="QTSX02004282">
    <property type="protein sequence ID" value="KAJ9066661.1"/>
    <property type="molecule type" value="Genomic_DNA"/>
</dbReference>
<proteinExistence type="predicted"/>
<reference evidence="1" key="1">
    <citation type="submission" date="2022-04" db="EMBL/GenBank/DDBJ databases">
        <title>Genome of the entomopathogenic fungus Entomophthora muscae.</title>
        <authorList>
            <person name="Elya C."/>
            <person name="Lovett B.R."/>
            <person name="Lee E."/>
            <person name="Macias A.M."/>
            <person name="Hajek A.E."/>
            <person name="De Bivort B.L."/>
            <person name="Kasson M.T."/>
            <person name="De Fine Licht H.H."/>
            <person name="Stajich J.E."/>
        </authorList>
    </citation>
    <scope>NUCLEOTIDE SEQUENCE</scope>
    <source>
        <strain evidence="1">Berkeley</strain>
    </source>
</reference>
<evidence type="ECO:0000313" key="2">
    <source>
        <dbReference type="Proteomes" id="UP001165960"/>
    </source>
</evidence>
<comment type="caution">
    <text evidence="1">The sequence shown here is derived from an EMBL/GenBank/DDBJ whole genome shotgun (WGS) entry which is preliminary data.</text>
</comment>
<sequence length="189" mass="20495">MLVSNQELHLGGIIWEYQQILMSVRNDNLDAPKSQNTEPELNPGQNPLWTARPMGWEPNNPLLIDKVVTSLPGPKPLAVPQDSASKLSVQDAKNFPKVPTPDTGSSLGEIHNFLHESYSKLPQSPGRGTEPEEAPNTQIDKQKDLKSSHPEAASGKLPVLSATLPSETPDANPPEPRKPDQVVKPGSVV</sequence>
<evidence type="ECO:0000313" key="1">
    <source>
        <dbReference type="EMBL" id="KAJ9066661.1"/>
    </source>
</evidence>